<evidence type="ECO:0000256" key="1">
    <source>
        <dbReference type="ARBA" id="ARBA00010396"/>
    </source>
</evidence>
<evidence type="ECO:0000256" key="2">
    <source>
        <dbReference type="ARBA" id="ARBA00022603"/>
    </source>
</evidence>
<dbReference type="STRING" id="329046.A0A1Y2BT14"/>
<evidence type="ECO:0000256" key="3">
    <source>
        <dbReference type="ARBA" id="ARBA00022679"/>
    </source>
</evidence>
<keyword evidence="2 6" id="KW-0489">Methyltransferase</keyword>
<feature type="region of interest" description="Disordered" evidence="5">
    <location>
        <begin position="391"/>
        <end position="446"/>
    </location>
</feature>
<evidence type="ECO:0000313" key="6">
    <source>
        <dbReference type="EMBL" id="ORY37886.1"/>
    </source>
</evidence>
<dbReference type="InterPro" id="IPR023397">
    <property type="entry name" value="SAM-dep_MeTrfase_MraW_recog"/>
</dbReference>
<dbReference type="Gene3D" id="3.40.50.150">
    <property type="entry name" value="Vaccinia Virus protein VP39"/>
    <property type="match status" value="2"/>
</dbReference>
<dbReference type="PANTHER" id="PTHR11265:SF0">
    <property type="entry name" value="12S RRNA N4-METHYLCYTIDINE METHYLTRANSFERASE"/>
    <property type="match status" value="1"/>
</dbReference>
<dbReference type="SUPFAM" id="SSF53335">
    <property type="entry name" value="S-adenosyl-L-methionine-dependent methyltransferases"/>
    <property type="match status" value="1"/>
</dbReference>
<keyword evidence="4" id="KW-0949">S-adenosyl-L-methionine</keyword>
<dbReference type="InterPro" id="IPR029063">
    <property type="entry name" value="SAM-dependent_MTases_sf"/>
</dbReference>
<comment type="caution">
    <text evidence="6">The sequence shown here is derived from an EMBL/GenBank/DDBJ whole genome shotgun (WGS) entry which is preliminary data.</text>
</comment>
<organism evidence="6 7">
    <name type="scientific">Rhizoclosmatium globosum</name>
    <dbReference type="NCBI Taxonomy" id="329046"/>
    <lineage>
        <taxon>Eukaryota</taxon>
        <taxon>Fungi</taxon>
        <taxon>Fungi incertae sedis</taxon>
        <taxon>Chytridiomycota</taxon>
        <taxon>Chytridiomycota incertae sedis</taxon>
        <taxon>Chytridiomycetes</taxon>
        <taxon>Chytridiales</taxon>
        <taxon>Chytriomycetaceae</taxon>
        <taxon>Rhizoclosmatium</taxon>
    </lineage>
</organism>
<dbReference type="CDD" id="cd02440">
    <property type="entry name" value="AdoMet_MTases"/>
    <property type="match status" value="1"/>
</dbReference>
<dbReference type="InterPro" id="IPR002903">
    <property type="entry name" value="RsmH"/>
</dbReference>
<dbReference type="GO" id="GO:0070475">
    <property type="term" value="P:rRNA base methylation"/>
    <property type="evidence" value="ECO:0007669"/>
    <property type="project" value="TreeGrafter"/>
</dbReference>
<evidence type="ECO:0000313" key="7">
    <source>
        <dbReference type="Proteomes" id="UP000193642"/>
    </source>
</evidence>
<dbReference type="PANTHER" id="PTHR11265">
    <property type="entry name" value="S-ADENOSYL-METHYLTRANSFERASE MRAW"/>
    <property type="match status" value="1"/>
</dbReference>
<dbReference type="EMBL" id="MCGO01000047">
    <property type="protein sequence ID" value="ORY37886.1"/>
    <property type="molecule type" value="Genomic_DNA"/>
</dbReference>
<gene>
    <name evidence="6" type="ORF">BCR33DRAFT_854354</name>
</gene>
<feature type="compositionally biased region" description="Basic and acidic residues" evidence="5">
    <location>
        <begin position="391"/>
        <end position="401"/>
    </location>
</feature>
<dbReference type="Proteomes" id="UP000193642">
    <property type="component" value="Unassembled WGS sequence"/>
</dbReference>
<reference evidence="6 7" key="1">
    <citation type="submission" date="2016-07" db="EMBL/GenBank/DDBJ databases">
        <title>Pervasive Adenine N6-methylation of Active Genes in Fungi.</title>
        <authorList>
            <consortium name="DOE Joint Genome Institute"/>
            <person name="Mondo S.J."/>
            <person name="Dannebaum R.O."/>
            <person name="Kuo R.C."/>
            <person name="Labutti K."/>
            <person name="Haridas S."/>
            <person name="Kuo A."/>
            <person name="Salamov A."/>
            <person name="Ahrendt S.R."/>
            <person name="Lipzen A."/>
            <person name="Sullivan W."/>
            <person name="Andreopoulos W.B."/>
            <person name="Clum A."/>
            <person name="Lindquist E."/>
            <person name="Daum C."/>
            <person name="Ramamoorthy G.K."/>
            <person name="Gryganskyi A."/>
            <person name="Culley D."/>
            <person name="Magnuson J.K."/>
            <person name="James T.Y."/>
            <person name="O'Malley M.A."/>
            <person name="Stajich J.E."/>
            <person name="Spatafora J.W."/>
            <person name="Visel A."/>
            <person name="Grigoriev I.V."/>
        </authorList>
    </citation>
    <scope>NUCLEOTIDE SEQUENCE [LARGE SCALE GENOMIC DNA]</scope>
    <source>
        <strain evidence="6 7">JEL800</strain>
    </source>
</reference>
<evidence type="ECO:0000256" key="4">
    <source>
        <dbReference type="ARBA" id="ARBA00022691"/>
    </source>
</evidence>
<dbReference type="HAMAP" id="MF_01007">
    <property type="entry name" value="16SrRNA_methyltr_H"/>
    <property type="match status" value="1"/>
</dbReference>
<name>A0A1Y2BT14_9FUNG</name>
<sequence>MTSPITAAAFSHTPVLLQECLHYISPITALKPFVTRGAGTGRRRQGLAPTTPAKDTSAYTFVDATFGGGGYTKAILERFPSARVIAIDQDPAAFKEAEALALKIGGDRVLPVRGKFGDMVALLEKELGLKGPCIDGVVFDIGVSSYQIDQGYRGFSFRTDGPLDMRMCSDKVHGPKYDLLANSSLTAEHIVNSCVALLGGATKPVLILLAFSEPDLANIIYENGDEKKSRRIARAIVKARQAEPIKTTKQLADIVLKGAGKYVGAIHPATRTFQALRIYVNDELNQFRQGLLAAETLLKPSGTLVGVTFHSLEDTILKNFLRTTSGATIGLGLRYYKEKGRYGYQGIERYRNRRISEVSSIAAMEKLYQQDIERLEERRKELEEGREVFDVSKNQGDEEGMKPSFQILTKKSVAPSDEEVERNVRARSAKLRAAVRTESEPMGATV</sequence>
<dbReference type="AlphaFoldDB" id="A0A1Y2BT14"/>
<evidence type="ECO:0000256" key="5">
    <source>
        <dbReference type="SAM" id="MobiDB-lite"/>
    </source>
</evidence>
<dbReference type="OrthoDB" id="16290at2759"/>
<dbReference type="Pfam" id="PF01795">
    <property type="entry name" value="Methyltransf_5"/>
    <property type="match status" value="3"/>
</dbReference>
<dbReference type="SUPFAM" id="SSF81799">
    <property type="entry name" value="Putative methyltransferase TM0872, insert domain"/>
    <property type="match status" value="1"/>
</dbReference>
<comment type="similarity">
    <text evidence="1">Belongs to the methyltransferase superfamily. RsmH family.</text>
</comment>
<keyword evidence="7" id="KW-1185">Reference proteome</keyword>
<dbReference type="GO" id="GO:0071424">
    <property type="term" value="F:rRNA (cytosine-N4-)-methyltransferase activity"/>
    <property type="evidence" value="ECO:0007669"/>
    <property type="project" value="TreeGrafter"/>
</dbReference>
<accession>A0A1Y2BT14</accession>
<keyword evidence="3 6" id="KW-0808">Transferase</keyword>
<proteinExistence type="inferred from homology"/>
<protein>
    <submittedName>
        <fullName evidence="6">Bacterial methyltransferase</fullName>
    </submittedName>
</protein>